<dbReference type="Gene3D" id="2.60.40.10">
    <property type="entry name" value="Immunoglobulins"/>
    <property type="match status" value="1"/>
</dbReference>
<dbReference type="InterPro" id="IPR014756">
    <property type="entry name" value="Ig_E-set"/>
</dbReference>
<dbReference type="SUPFAM" id="SSF81296">
    <property type="entry name" value="E set domains"/>
    <property type="match status" value="1"/>
</dbReference>
<accession>A0A1F6TV89</accession>
<sequence>MARQTRIRTKPQEGVTEVLVLVSHPMETGQRTDPKTKEKIPAHFIQKMTFTLNGKEIAVADLGIAVSKDPLVAIRVKGAKPGDKVKVAWSDNQGESGSEETTVG</sequence>
<evidence type="ECO:0000313" key="2">
    <source>
        <dbReference type="EMBL" id="OGI49054.1"/>
    </source>
</evidence>
<dbReference type="AlphaFoldDB" id="A0A1F6TV89"/>
<dbReference type="InterPro" id="IPR013783">
    <property type="entry name" value="Ig-like_fold"/>
</dbReference>
<evidence type="ECO:0000259" key="1">
    <source>
        <dbReference type="Pfam" id="PF08770"/>
    </source>
</evidence>
<dbReference type="EMBL" id="MFSU01000010">
    <property type="protein sequence ID" value="OGI49054.1"/>
    <property type="molecule type" value="Genomic_DNA"/>
</dbReference>
<reference evidence="2 3" key="1">
    <citation type="journal article" date="2016" name="Nat. Commun.">
        <title>Thousands of microbial genomes shed light on interconnected biogeochemical processes in an aquifer system.</title>
        <authorList>
            <person name="Anantharaman K."/>
            <person name="Brown C.T."/>
            <person name="Hug L.A."/>
            <person name="Sharon I."/>
            <person name="Castelle C.J."/>
            <person name="Probst A.J."/>
            <person name="Thomas B.C."/>
            <person name="Singh A."/>
            <person name="Wilkins M.J."/>
            <person name="Karaoz U."/>
            <person name="Brodie E.L."/>
            <person name="Williams K.H."/>
            <person name="Hubbard S.S."/>
            <person name="Banfield J.F."/>
        </authorList>
    </citation>
    <scope>NUCLEOTIDE SEQUENCE [LARGE SCALE GENOMIC DNA]</scope>
</reference>
<organism evidence="2 3">
    <name type="scientific">Candidatus Muproteobacteria bacterium RBG_16_65_34</name>
    <dbReference type="NCBI Taxonomy" id="1817760"/>
    <lineage>
        <taxon>Bacteria</taxon>
        <taxon>Pseudomonadati</taxon>
        <taxon>Pseudomonadota</taxon>
        <taxon>Candidatus Muproteobacteria</taxon>
    </lineage>
</organism>
<dbReference type="Pfam" id="PF08770">
    <property type="entry name" value="SoxZ"/>
    <property type="match status" value="1"/>
</dbReference>
<gene>
    <name evidence="2" type="ORF">A2151_00470</name>
</gene>
<dbReference type="Proteomes" id="UP000178885">
    <property type="component" value="Unassembled WGS sequence"/>
</dbReference>
<dbReference type="InterPro" id="IPR030995">
    <property type="entry name" value="SoxZ"/>
</dbReference>
<protein>
    <submittedName>
        <fullName evidence="2">Thiosulfate oxidation carrier complex protein SoxZ</fullName>
    </submittedName>
</protein>
<dbReference type="NCBIfam" id="TIGR04490">
    <property type="entry name" value="SoxZ_true"/>
    <property type="match status" value="1"/>
</dbReference>
<comment type="caution">
    <text evidence="2">The sequence shown here is derived from an EMBL/GenBank/DDBJ whole genome shotgun (WGS) entry which is preliminary data.</text>
</comment>
<proteinExistence type="predicted"/>
<name>A0A1F6TV89_9PROT</name>
<dbReference type="InterPro" id="IPR014880">
    <property type="entry name" value="SoxZ_dom"/>
</dbReference>
<evidence type="ECO:0000313" key="3">
    <source>
        <dbReference type="Proteomes" id="UP000178885"/>
    </source>
</evidence>
<feature type="domain" description="Sulphur oxidation protein SoxZ" evidence="1">
    <location>
        <begin position="9"/>
        <end position="101"/>
    </location>
</feature>
<dbReference type="STRING" id="1817760.A2151_00470"/>